<dbReference type="InterPro" id="IPR008928">
    <property type="entry name" value="6-hairpin_glycosidase_sf"/>
</dbReference>
<dbReference type="Pfam" id="PF07944">
    <property type="entry name" value="Beta-AFase-like_GH127_cat"/>
    <property type="match status" value="1"/>
</dbReference>
<organism evidence="5 6">
    <name type="scientific">Arenivirga flava</name>
    <dbReference type="NCBI Taxonomy" id="1930060"/>
    <lineage>
        <taxon>Bacteria</taxon>
        <taxon>Bacillati</taxon>
        <taxon>Actinomycetota</taxon>
        <taxon>Actinomycetes</taxon>
        <taxon>Micrococcales</taxon>
        <taxon>Microbacteriaceae</taxon>
        <taxon>Arenivirga</taxon>
    </lineage>
</organism>
<dbReference type="InterPro" id="IPR012878">
    <property type="entry name" value="Beta-AFase-like_GH127_cat"/>
</dbReference>
<dbReference type="GO" id="GO:0005975">
    <property type="term" value="P:carbohydrate metabolic process"/>
    <property type="evidence" value="ECO:0007669"/>
    <property type="project" value="InterPro"/>
</dbReference>
<evidence type="ECO:0000313" key="6">
    <source>
        <dbReference type="Proteomes" id="UP001157160"/>
    </source>
</evidence>
<dbReference type="SUPFAM" id="SSF48208">
    <property type="entry name" value="Six-hairpin glycosidases"/>
    <property type="match status" value="1"/>
</dbReference>
<protein>
    <recommendedName>
        <fullName evidence="7">Glycoside hydrolase family 127 protein</fullName>
    </recommendedName>
</protein>
<evidence type="ECO:0008006" key="7">
    <source>
        <dbReference type="Google" id="ProtNLM"/>
    </source>
</evidence>
<sequence>MTSTSTAARRGPAAPTDGARSALHPLGHAAVTLDGGFLADWQLRNREGTIPHAIEQLEASHALDNLRRITGEHEGEFVGFWFADSDVYKTLEAIGWEAGRCGAEQFLPFVDATVDLLARAQDDDGYLNSYFQVDQPERELTELRWSHELYCLGHLLQAGVAWSRAVGRTDLLAIGLRFAELIERRFGEGGSDMVDGHPEIETALVEVFRETGDERWLRLARRFVDLRGRGLLGVDALGPQYYQDHEPVRAVREATGHAVRQLYLAAGVADVVAETGDAELAEALDRLWSSVHERKQYVSGGLGSRHRDEAFGDAYELPPDRAYAETCAAIANLHWNWRMLLLTGGSRYADEMERGLYNAIAVSTSTDGCAFTYANPLHLRSDASGGGENAPTTRQPWFRCACCPPNLARLVASLHDYVATTSADGLQLHLYADATIALPGGGTATVRTGYPWDGRVEVAFDEPFEGELLLRRPGWARGAILTADGRSVPTEARDGYLVVDGSAHPLSRVVLDLPMEPEVLRPHPRIDAVRGCVAVARGPVLYAIEQADLPEGVLSDDVVVPEAPEVRPAGVDPVTGPRLLIAGARVRGGHRHELYRAMPSARTDAGHAPSSSAFGLIAVPYHRWGNRAPGGMRVWLPTR</sequence>
<dbReference type="Proteomes" id="UP001157160">
    <property type="component" value="Unassembled WGS sequence"/>
</dbReference>
<keyword evidence="6" id="KW-1185">Reference proteome</keyword>
<evidence type="ECO:0000259" key="4">
    <source>
        <dbReference type="Pfam" id="PF20737"/>
    </source>
</evidence>
<feature type="domain" description="Non-reducing end beta-L-arabinofuranosidase-like GH127 middle" evidence="3">
    <location>
        <begin position="426"/>
        <end position="515"/>
    </location>
</feature>
<gene>
    <name evidence="5" type="ORF">GCM10025874_27610</name>
</gene>
<feature type="region of interest" description="Disordered" evidence="1">
    <location>
        <begin position="1"/>
        <end position="21"/>
    </location>
</feature>
<dbReference type="Pfam" id="PF20736">
    <property type="entry name" value="Glyco_hydro127M"/>
    <property type="match status" value="1"/>
</dbReference>
<evidence type="ECO:0000259" key="3">
    <source>
        <dbReference type="Pfam" id="PF20736"/>
    </source>
</evidence>
<dbReference type="RefSeq" id="WP_284233692.1">
    <property type="nucleotide sequence ID" value="NZ_BSUL01000001.1"/>
</dbReference>
<evidence type="ECO:0000256" key="1">
    <source>
        <dbReference type="SAM" id="MobiDB-lite"/>
    </source>
</evidence>
<evidence type="ECO:0000313" key="5">
    <source>
        <dbReference type="EMBL" id="GMA29508.1"/>
    </source>
</evidence>
<feature type="domain" description="Non-reducing end beta-L-arabinofuranosidase-like GH127 C-terminal" evidence="4">
    <location>
        <begin position="518"/>
        <end position="637"/>
    </location>
</feature>
<dbReference type="PANTHER" id="PTHR43465:SF2">
    <property type="entry name" value="DUF1680 DOMAIN PROTEIN (AFU_ORTHOLOGUE AFUA_1G08910)"/>
    <property type="match status" value="1"/>
</dbReference>
<feature type="domain" description="Non-reducing end beta-L-arabinofuranosidase-like GH127 catalytic" evidence="2">
    <location>
        <begin position="30"/>
        <end position="415"/>
    </location>
</feature>
<reference evidence="5 6" key="1">
    <citation type="journal article" date="2014" name="Int. J. Syst. Evol. Microbiol.">
        <title>Complete genome sequence of Corynebacterium casei LMG S-19264T (=DSM 44701T), isolated from a smear-ripened cheese.</title>
        <authorList>
            <consortium name="US DOE Joint Genome Institute (JGI-PGF)"/>
            <person name="Walter F."/>
            <person name="Albersmeier A."/>
            <person name="Kalinowski J."/>
            <person name="Ruckert C."/>
        </authorList>
    </citation>
    <scope>NUCLEOTIDE SEQUENCE [LARGE SCALE GENOMIC DNA]</scope>
    <source>
        <strain evidence="5 6">NBRC 112289</strain>
    </source>
</reference>
<proteinExistence type="predicted"/>
<dbReference type="Pfam" id="PF20737">
    <property type="entry name" value="Glyco_hydro127C"/>
    <property type="match status" value="1"/>
</dbReference>
<dbReference type="EMBL" id="BSUL01000001">
    <property type="protein sequence ID" value="GMA29508.1"/>
    <property type="molecule type" value="Genomic_DNA"/>
</dbReference>
<dbReference type="InterPro" id="IPR049049">
    <property type="entry name" value="Beta-AFase-like_GH127_C"/>
</dbReference>
<dbReference type="PANTHER" id="PTHR43465">
    <property type="entry name" value="DUF1680 DOMAIN PROTEIN (AFU_ORTHOLOGUE AFUA_1G08910)"/>
    <property type="match status" value="1"/>
</dbReference>
<dbReference type="AlphaFoldDB" id="A0AA37UFJ1"/>
<dbReference type="InterPro" id="IPR049174">
    <property type="entry name" value="Beta-AFase-like"/>
</dbReference>
<evidence type="ECO:0000259" key="2">
    <source>
        <dbReference type="Pfam" id="PF07944"/>
    </source>
</evidence>
<comment type="caution">
    <text evidence="5">The sequence shown here is derived from an EMBL/GenBank/DDBJ whole genome shotgun (WGS) entry which is preliminary data.</text>
</comment>
<accession>A0AA37UFJ1</accession>
<name>A0AA37UFJ1_9MICO</name>
<dbReference type="InterPro" id="IPR049046">
    <property type="entry name" value="Beta-AFase-like_GH127_middle"/>
</dbReference>